<dbReference type="AlphaFoldDB" id="A0A833RFK1"/>
<proteinExistence type="predicted"/>
<dbReference type="EMBL" id="SWLB01000005">
    <property type="protein sequence ID" value="KAF3338251.1"/>
    <property type="molecule type" value="Genomic_DNA"/>
</dbReference>
<keyword evidence="1" id="KW-1133">Transmembrane helix</keyword>
<dbReference type="Proteomes" id="UP000623129">
    <property type="component" value="Unassembled WGS sequence"/>
</dbReference>
<keyword evidence="1" id="KW-0472">Membrane</keyword>
<protein>
    <submittedName>
        <fullName evidence="2">Uncharacterized protein</fullName>
    </submittedName>
</protein>
<keyword evidence="1" id="KW-0812">Transmembrane</keyword>
<gene>
    <name evidence="2" type="ORF">FCM35_KLT17088</name>
</gene>
<evidence type="ECO:0000256" key="1">
    <source>
        <dbReference type="SAM" id="Phobius"/>
    </source>
</evidence>
<feature type="transmembrane region" description="Helical" evidence="1">
    <location>
        <begin position="84"/>
        <end position="105"/>
    </location>
</feature>
<evidence type="ECO:0000313" key="2">
    <source>
        <dbReference type="EMBL" id="KAF3338251.1"/>
    </source>
</evidence>
<name>A0A833RFK1_9POAL</name>
<keyword evidence="3" id="KW-1185">Reference proteome</keyword>
<evidence type="ECO:0000313" key="3">
    <source>
        <dbReference type="Proteomes" id="UP000623129"/>
    </source>
</evidence>
<sequence length="268" mass="30046">MAASRLGVVVCGWAAAVLVQGGFVFMLQTKDRVFVTVMFLLVCFRHWHNFCPQATDGSLTEADRSLSANNSQQFVLPISFISRLFYWCKLVSAMTCVVLSMMRLASHDFGQTEVANKATRDFALKVFYVVALVEALVLVFALTFVTIITMQRTVTEALFEWVWRGSSLPSLSDLSPNDLSPNRFQGVAPRRLHLLVKLERGCGLGVVASDHIDFWQSDHISDIACSDYHVSDIAAIPESDHISDLAWLEFEDDISLRHPHSDFEVELI</sequence>
<feature type="transmembrane region" description="Helical" evidence="1">
    <location>
        <begin position="6"/>
        <end position="26"/>
    </location>
</feature>
<comment type="caution">
    <text evidence="2">The sequence shown here is derived from an EMBL/GenBank/DDBJ whole genome shotgun (WGS) entry which is preliminary data.</text>
</comment>
<accession>A0A833RFK1</accession>
<feature type="transmembrane region" description="Helical" evidence="1">
    <location>
        <begin position="126"/>
        <end position="148"/>
    </location>
</feature>
<reference evidence="2" key="1">
    <citation type="submission" date="2020-01" db="EMBL/GenBank/DDBJ databases">
        <title>Genome sequence of Kobresia littledalei, the first chromosome-level genome in the family Cyperaceae.</title>
        <authorList>
            <person name="Qu G."/>
        </authorList>
    </citation>
    <scope>NUCLEOTIDE SEQUENCE</scope>
    <source>
        <strain evidence="2">C.B.Clarke</strain>
        <tissue evidence="2">Leaf</tissue>
    </source>
</reference>
<organism evidence="2 3">
    <name type="scientific">Carex littledalei</name>
    <dbReference type="NCBI Taxonomy" id="544730"/>
    <lineage>
        <taxon>Eukaryota</taxon>
        <taxon>Viridiplantae</taxon>
        <taxon>Streptophyta</taxon>
        <taxon>Embryophyta</taxon>
        <taxon>Tracheophyta</taxon>
        <taxon>Spermatophyta</taxon>
        <taxon>Magnoliopsida</taxon>
        <taxon>Liliopsida</taxon>
        <taxon>Poales</taxon>
        <taxon>Cyperaceae</taxon>
        <taxon>Cyperoideae</taxon>
        <taxon>Cariceae</taxon>
        <taxon>Carex</taxon>
        <taxon>Carex subgen. Euthyceras</taxon>
    </lineage>
</organism>